<comment type="caution">
    <text evidence="1">The sequence shown here is derived from an EMBL/GenBank/DDBJ whole genome shotgun (WGS) entry which is preliminary data.</text>
</comment>
<protein>
    <submittedName>
        <fullName evidence="1">8435_t:CDS:1</fullName>
    </submittedName>
</protein>
<feature type="non-terminal residue" evidence="1">
    <location>
        <position position="40"/>
    </location>
</feature>
<proteinExistence type="predicted"/>
<accession>A0ACA9QD53</accession>
<dbReference type="Proteomes" id="UP000789366">
    <property type="component" value="Unassembled WGS sequence"/>
</dbReference>
<dbReference type="EMBL" id="CAJVPW010040643">
    <property type="protein sequence ID" value="CAG8746647.1"/>
    <property type="molecule type" value="Genomic_DNA"/>
</dbReference>
<evidence type="ECO:0000313" key="1">
    <source>
        <dbReference type="EMBL" id="CAG8746647.1"/>
    </source>
</evidence>
<gene>
    <name evidence="1" type="ORF">SPELUC_LOCUS14179</name>
</gene>
<keyword evidence="2" id="KW-1185">Reference proteome</keyword>
<reference evidence="1" key="1">
    <citation type="submission" date="2021-06" db="EMBL/GenBank/DDBJ databases">
        <authorList>
            <person name="Kallberg Y."/>
            <person name="Tangrot J."/>
            <person name="Rosling A."/>
        </authorList>
    </citation>
    <scope>NUCLEOTIDE SEQUENCE</scope>
    <source>
        <strain evidence="1">28 12/20/2015</strain>
    </source>
</reference>
<sequence>YDVLEFAVAVYSAFLVTFSSTGLEEGENNTVARSPFEILK</sequence>
<evidence type="ECO:0000313" key="2">
    <source>
        <dbReference type="Proteomes" id="UP000789366"/>
    </source>
</evidence>
<organism evidence="1 2">
    <name type="scientific">Cetraspora pellucida</name>
    <dbReference type="NCBI Taxonomy" id="1433469"/>
    <lineage>
        <taxon>Eukaryota</taxon>
        <taxon>Fungi</taxon>
        <taxon>Fungi incertae sedis</taxon>
        <taxon>Mucoromycota</taxon>
        <taxon>Glomeromycotina</taxon>
        <taxon>Glomeromycetes</taxon>
        <taxon>Diversisporales</taxon>
        <taxon>Gigasporaceae</taxon>
        <taxon>Cetraspora</taxon>
    </lineage>
</organism>
<feature type="non-terminal residue" evidence="1">
    <location>
        <position position="1"/>
    </location>
</feature>
<name>A0ACA9QD53_9GLOM</name>